<dbReference type="SMART" id="SM01043">
    <property type="entry name" value="BTAD"/>
    <property type="match status" value="1"/>
</dbReference>
<gene>
    <name evidence="3" type="ORF">PO878_05270</name>
</gene>
<reference evidence="3" key="1">
    <citation type="submission" date="2023-01" db="EMBL/GenBank/DDBJ databases">
        <title>The diversity of Class Acidimicrobiia in South China Sea sediment environments and the proposal of Iamia marina sp. nov., a novel species of the genus Iamia.</title>
        <authorList>
            <person name="He Y."/>
            <person name="Tian X."/>
        </authorList>
    </citation>
    <scope>NUCLEOTIDE SEQUENCE</scope>
    <source>
        <strain evidence="3">DSM 19957</strain>
    </source>
</reference>
<dbReference type="Gene3D" id="1.10.10.10">
    <property type="entry name" value="Winged helix-like DNA-binding domain superfamily/Winged helix DNA-binding domain"/>
    <property type="match status" value="1"/>
</dbReference>
<feature type="domain" description="Bacterial transcriptional activator" evidence="2">
    <location>
        <begin position="644"/>
        <end position="787"/>
    </location>
</feature>
<dbReference type="InterPro" id="IPR036388">
    <property type="entry name" value="WH-like_DNA-bd_sf"/>
</dbReference>
<name>A0AAE9YBN3_9ACTN</name>
<keyword evidence="4" id="KW-1185">Reference proteome</keyword>
<dbReference type="RefSeq" id="WP_272737650.1">
    <property type="nucleotide sequence ID" value="NZ_CP116942.1"/>
</dbReference>
<evidence type="ECO:0000313" key="3">
    <source>
        <dbReference type="EMBL" id="WCO68133.1"/>
    </source>
</evidence>
<feature type="region of interest" description="Disordered" evidence="1">
    <location>
        <begin position="766"/>
        <end position="788"/>
    </location>
</feature>
<dbReference type="Pfam" id="PF03704">
    <property type="entry name" value="BTAD"/>
    <property type="match status" value="1"/>
</dbReference>
<proteinExistence type="predicted"/>
<dbReference type="KEGG" id="ima:PO878_05270"/>
<protein>
    <submittedName>
        <fullName evidence="3">BTAD domain-containing putative transcriptional regulator</fullName>
    </submittedName>
</protein>
<evidence type="ECO:0000259" key="2">
    <source>
        <dbReference type="SMART" id="SM01043"/>
    </source>
</evidence>
<dbReference type="InterPro" id="IPR005158">
    <property type="entry name" value="BTAD"/>
</dbReference>
<organism evidence="3 4">
    <name type="scientific">Iamia majanohamensis</name>
    <dbReference type="NCBI Taxonomy" id="467976"/>
    <lineage>
        <taxon>Bacteria</taxon>
        <taxon>Bacillati</taxon>
        <taxon>Actinomycetota</taxon>
        <taxon>Acidimicrobiia</taxon>
        <taxon>Acidimicrobiales</taxon>
        <taxon>Iamiaceae</taxon>
        <taxon>Iamia</taxon>
    </lineage>
</organism>
<dbReference type="AlphaFoldDB" id="A0AAE9YBN3"/>
<accession>A0AAE9YBN3</accession>
<dbReference type="InterPro" id="IPR011990">
    <property type="entry name" value="TPR-like_helical_dom_sf"/>
</dbReference>
<dbReference type="EMBL" id="CP116942">
    <property type="protein sequence ID" value="WCO68133.1"/>
    <property type="molecule type" value="Genomic_DNA"/>
</dbReference>
<sequence>MTDDPTTGPGLALAAAGGGAGGAVVVRGPEAATADAVAALAAALGAQGATVVRGRGVAAESGLAHAGLHDLLEPLLDHAAALLPARRAALDAALGRGPGSGPPDALTCGLAARDLLRAAARERPVALVVERADLLDEPTREALAFVGRRAAGTATTVVLGWAAAGREAPEALPVTDLGPVAADRERVARAVGAVRSGDATRALALTAGAEDEPGPDGALLRALRGGALVLAGEATAGSALLHAPGGLVAAPSADPEALDVLVVVALALVWVEDYDDARAVADRVVAATDDGTHPAARAGALVVSAIIDFGLGDWDAAVRDAADAVAASPPGPTGWRPGAHATAALVAACRGDEEARTLAALALAEATAPGDPARLTARAALAELHLLAGRPREALDAVAPLADGGPPDQNPAPTLWEACLVESLAAVGREDEAGVLLDDLERRARRAGHDRGLSLAARVGSSLGRGTDVDADLGDALRRVSDPPLPWPLARVRLEWGRRLVAEGRPGDAEVHLRSAAQLFENLGAPAWRDRASDLLSRATGDAPEHPERGTTRIHLLGRLDVEVDGAPATPLPVGRVTAALEIVSAEGGRVHADQLIEQLWPDVAPTLGRARLRNVLKRARSLLGAEVLVRQGAVLVLGPGVVVDALELQGLGRRALGTERRDPEEADRLALRALRWDEGDFALDNLYAPWAAAPREALRRLRLDLLDLRARVALDAGRLDDAEALVHRAVDLDPLDEDRCVDAADRLLDAGRRSSARSLLERARRASGELGLPPSPGVAAAEARLRG</sequence>
<dbReference type="Gene3D" id="1.25.40.10">
    <property type="entry name" value="Tetratricopeptide repeat domain"/>
    <property type="match status" value="2"/>
</dbReference>
<dbReference type="PANTHER" id="PTHR35807">
    <property type="entry name" value="TRANSCRIPTIONAL REGULATOR REDD-RELATED"/>
    <property type="match status" value="1"/>
</dbReference>
<dbReference type="InterPro" id="IPR051677">
    <property type="entry name" value="AfsR-DnrI-RedD_regulator"/>
</dbReference>
<dbReference type="SUPFAM" id="SSF48452">
    <property type="entry name" value="TPR-like"/>
    <property type="match status" value="2"/>
</dbReference>
<evidence type="ECO:0000313" key="4">
    <source>
        <dbReference type="Proteomes" id="UP001216390"/>
    </source>
</evidence>
<evidence type="ECO:0000256" key="1">
    <source>
        <dbReference type="SAM" id="MobiDB-lite"/>
    </source>
</evidence>
<dbReference type="Proteomes" id="UP001216390">
    <property type="component" value="Chromosome"/>
</dbReference>